<dbReference type="EMBL" id="REGN01001879">
    <property type="protein sequence ID" value="RNA31926.1"/>
    <property type="molecule type" value="Genomic_DNA"/>
</dbReference>
<dbReference type="Proteomes" id="UP000276133">
    <property type="component" value="Unassembled WGS sequence"/>
</dbReference>
<sequence length="136" mass="16090">MKYSLLLRNIISVCKIIKAIFSTGEKTKINLHIDCVRFLYIALTSSFLRPYKISMILAVKHRKKSHFDSLVLLVYKKYNRSLFLSLVHFLMVMSKTNSHRDCEKTTPGLITDDENQEVICWKKLRLKKQKWKFSSF</sequence>
<gene>
    <name evidence="1" type="ORF">BpHYR1_026434</name>
</gene>
<evidence type="ECO:0000313" key="1">
    <source>
        <dbReference type="EMBL" id="RNA31926.1"/>
    </source>
</evidence>
<organism evidence="1 2">
    <name type="scientific">Brachionus plicatilis</name>
    <name type="common">Marine rotifer</name>
    <name type="synonym">Brachionus muelleri</name>
    <dbReference type="NCBI Taxonomy" id="10195"/>
    <lineage>
        <taxon>Eukaryota</taxon>
        <taxon>Metazoa</taxon>
        <taxon>Spiralia</taxon>
        <taxon>Gnathifera</taxon>
        <taxon>Rotifera</taxon>
        <taxon>Eurotatoria</taxon>
        <taxon>Monogononta</taxon>
        <taxon>Pseudotrocha</taxon>
        <taxon>Ploima</taxon>
        <taxon>Brachionidae</taxon>
        <taxon>Brachionus</taxon>
    </lineage>
</organism>
<dbReference type="AlphaFoldDB" id="A0A3M7S813"/>
<name>A0A3M7S813_BRAPC</name>
<comment type="caution">
    <text evidence="1">The sequence shown here is derived from an EMBL/GenBank/DDBJ whole genome shotgun (WGS) entry which is preliminary data.</text>
</comment>
<protein>
    <submittedName>
        <fullName evidence="1">Uncharacterized protein</fullName>
    </submittedName>
</protein>
<evidence type="ECO:0000313" key="2">
    <source>
        <dbReference type="Proteomes" id="UP000276133"/>
    </source>
</evidence>
<reference evidence="1 2" key="1">
    <citation type="journal article" date="2018" name="Sci. Rep.">
        <title>Genomic signatures of local adaptation to the degree of environmental predictability in rotifers.</title>
        <authorList>
            <person name="Franch-Gras L."/>
            <person name="Hahn C."/>
            <person name="Garcia-Roger E.M."/>
            <person name="Carmona M.J."/>
            <person name="Serra M."/>
            <person name="Gomez A."/>
        </authorList>
    </citation>
    <scope>NUCLEOTIDE SEQUENCE [LARGE SCALE GENOMIC DNA]</scope>
    <source>
        <strain evidence="1">HYR1</strain>
    </source>
</reference>
<accession>A0A3M7S813</accession>
<keyword evidence="2" id="KW-1185">Reference proteome</keyword>
<proteinExistence type="predicted"/>